<evidence type="ECO:0000313" key="3">
    <source>
        <dbReference type="Proteomes" id="UP000292445"/>
    </source>
</evidence>
<reference evidence="2 3" key="1">
    <citation type="submission" date="2019-02" db="EMBL/GenBank/DDBJ databases">
        <title>Genomic Encyclopedia of Type Strains, Phase IV (KMG-IV): sequencing the most valuable type-strain genomes for metagenomic binning, comparative biology and taxonomic classification.</title>
        <authorList>
            <person name="Goeker M."/>
        </authorList>
    </citation>
    <scope>NUCLEOTIDE SEQUENCE [LARGE SCALE GENOMIC DNA]</scope>
    <source>
        <strain evidence="2 3">K24</strain>
    </source>
</reference>
<evidence type="ECO:0000259" key="1">
    <source>
        <dbReference type="Pfam" id="PF23019"/>
    </source>
</evidence>
<dbReference type="InterPro" id="IPR011330">
    <property type="entry name" value="Glyco_hydro/deAcase_b/a-brl"/>
</dbReference>
<keyword evidence="3" id="KW-1185">Reference proteome</keyword>
<dbReference type="SUPFAM" id="SSF88713">
    <property type="entry name" value="Glycoside hydrolase/deacetylase"/>
    <property type="match status" value="1"/>
</dbReference>
<gene>
    <name evidence="2" type="ORF">EV675_2006</name>
</gene>
<dbReference type="Gene3D" id="3.20.20.370">
    <property type="entry name" value="Glycoside hydrolase/deacetylase"/>
    <property type="match status" value="1"/>
</dbReference>
<sequence>MRLNQFTKAAILWLETLLFERYGHRFSLEQNGETIRIHLSGSERYIIFPQCVPEFRSFDSQFGCMVWSAEAESFSSPLGLPIPTPSPTPLAKPIMEDQGDHYVVNYDIPGLTYWMLSRVEEVNAKDLDNHSRFPAKASHAFKHSYLERPIVDEWLDILRQVIHRVWPALELKTHRFSVRVSHDVDCPSKYAFTDVAGFLRVLAGDIIKRRDFRSALTAPLIKFASRTSLHRADPMNTFEWIMDVSDAHGLKSAFYFICGRTDKHFDADYNITDPALRSLIRRIYERGHEIGLHPSYKTYLNSQLLAQEAKALWSVCDQEAVYQEKWGGRMHFLRWSHPYTLRAWADAGMDYDSTFSYADLPGFRCGTCHEYPAFDPVDQIQLGLRIRPLVAMECTVIAKRYANLGTGNVALRKFSALKDACRAVQGTFTLLWHNSLFSTEGERDLYCKILEN</sequence>
<dbReference type="GO" id="GO:0005975">
    <property type="term" value="P:carbohydrate metabolic process"/>
    <property type="evidence" value="ECO:0007669"/>
    <property type="project" value="InterPro"/>
</dbReference>
<comment type="caution">
    <text evidence="2">The sequence shown here is derived from an EMBL/GenBank/DDBJ whole genome shotgun (WGS) entry which is preliminary data.</text>
</comment>
<dbReference type="OrthoDB" id="5573484at2"/>
<organism evidence="2 3">
    <name type="scientific">Pigmentiphaga kullae</name>
    <dbReference type="NCBI Taxonomy" id="151784"/>
    <lineage>
        <taxon>Bacteria</taxon>
        <taxon>Pseudomonadati</taxon>
        <taxon>Pseudomonadota</taxon>
        <taxon>Betaproteobacteria</taxon>
        <taxon>Burkholderiales</taxon>
        <taxon>Alcaligenaceae</taxon>
        <taxon>Pigmentiphaga</taxon>
    </lineage>
</organism>
<proteinExistence type="predicted"/>
<dbReference type="CDD" id="cd10931">
    <property type="entry name" value="CE4_u7"/>
    <property type="match status" value="1"/>
</dbReference>
<dbReference type="RefSeq" id="WP_130357109.1">
    <property type="nucleotide sequence ID" value="NZ_SGXC01000001.1"/>
</dbReference>
<feature type="domain" description="DUF7033" evidence="1">
    <location>
        <begin position="105"/>
        <end position="192"/>
    </location>
</feature>
<protein>
    <recommendedName>
        <fullName evidence="1">DUF7033 domain-containing protein</fullName>
    </recommendedName>
</protein>
<dbReference type="Proteomes" id="UP000292445">
    <property type="component" value="Unassembled WGS sequence"/>
</dbReference>
<dbReference type="AlphaFoldDB" id="A0A4Q7NLG0"/>
<evidence type="ECO:0000313" key="2">
    <source>
        <dbReference type="EMBL" id="RZS85974.1"/>
    </source>
</evidence>
<dbReference type="Pfam" id="PF23019">
    <property type="entry name" value="DUF7033"/>
    <property type="match status" value="1"/>
</dbReference>
<name>A0A4Q7NLG0_9BURK</name>
<dbReference type="InterPro" id="IPR054297">
    <property type="entry name" value="DUF7033"/>
</dbReference>
<dbReference type="EMBL" id="SGXC01000001">
    <property type="protein sequence ID" value="RZS85974.1"/>
    <property type="molecule type" value="Genomic_DNA"/>
</dbReference>
<accession>A0A4Q7NLG0</accession>